<feature type="transmembrane region" description="Helical" evidence="1">
    <location>
        <begin position="16"/>
        <end position="49"/>
    </location>
</feature>
<keyword evidence="2" id="KW-1185">Reference proteome</keyword>
<evidence type="ECO:0000313" key="2">
    <source>
        <dbReference type="Proteomes" id="UP000095283"/>
    </source>
</evidence>
<dbReference type="Proteomes" id="UP000095283">
    <property type="component" value="Unplaced"/>
</dbReference>
<dbReference type="WBParaSite" id="Hba_19292">
    <property type="protein sequence ID" value="Hba_19292"/>
    <property type="gene ID" value="Hba_19292"/>
</dbReference>
<keyword evidence="1" id="KW-0472">Membrane</keyword>
<evidence type="ECO:0000313" key="3">
    <source>
        <dbReference type="WBParaSite" id="Hba_19292"/>
    </source>
</evidence>
<proteinExistence type="predicted"/>
<dbReference type="AlphaFoldDB" id="A0A1I7XPM0"/>
<protein>
    <submittedName>
        <fullName evidence="3">7TM_GPCR_Srx domain-containing protein</fullName>
    </submittedName>
</protein>
<keyword evidence="1" id="KW-0812">Transmembrane</keyword>
<evidence type="ECO:0000256" key="1">
    <source>
        <dbReference type="SAM" id="Phobius"/>
    </source>
</evidence>
<name>A0A1I7XPM0_HETBA</name>
<organism evidence="2 3">
    <name type="scientific">Heterorhabditis bacteriophora</name>
    <name type="common">Entomopathogenic nematode worm</name>
    <dbReference type="NCBI Taxonomy" id="37862"/>
    <lineage>
        <taxon>Eukaryota</taxon>
        <taxon>Metazoa</taxon>
        <taxon>Ecdysozoa</taxon>
        <taxon>Nematoda</taxon>
        <taxon>Chromadorea</taxon>
        <taxon>Rhabditida</taxon>
        <taxon>Rhabditina</taxon>
        <taxon>Rhabditomorpha</taxon>
        <taxon>Strongyloidea</taxon>
        <taxon>Heterorhabditidae</taxon>
        <taxon>Heterorhabditis</taxon>
    </lineage>
</organism>
<sequence length="52" mass="5984">MSDESDFDVSLQLRNILLGTMCNCAVIFFASRNCSLNIFGWIIFYSLLIKLF</sequence>
<accession>A0A1I7XPM0</accession>
<keyword evidence="1" id="KW-1133">Transmembrane helix</keyword>
<reference evidence="3" key="1">
    <citation type="submission" date="2016-11" db="UniProtKB">
        <authorList>
            <consortium name="WormBaseParasite"/>
        </authorList>
    </citation>
    <scope>IDENTIFICATION</scope>
</reference>